<comment type="function">
    <text evidence="10">Involved in the gluconeogenesis. Catalyzes the conversion of oxaloacetate (OAA) to phosphoenolpyruvate (PEP) through direct phosphoryl transfer between the nucleoside triphosphate and OAA.</text>
</comment>
<dbReference type="UniPathway" id="UPA00138"/>
<keyword evidence="5 10" id="KW-0547">Nucleotide-binding</keyword>
<comment type="pathway">
    <text evidence="1 10">Carbohydrate biosynthesis; gluconeogenesis.</text>
</comment>
<dbReference type="EC" id="4.1.1.49" evidence="3 10"/>
<feature type="binding site" evidence="10">
    <location>
        <position position="333"/>
    </location>
    <ligand>
        <name>ATP</name>
        <dbReference type="ChEBI" id="CHEBI:30616"/>
    </ligand>
</feature>
<dbReference type="KEGG" id="spib:G8759_04345"/>
<evidence type="ECO:0000256" key="2">
    <source>
        <dbReference type="ARBA" id="ARBA00006052"/>
    </source>
</evidence>
<feature type="binding site" evidence="10">
    <location>
        <position position="229"/>
    </location>
    <ligand>
        <name>ATP</name>
        <dbReference type="ChEBI" id="CHEBI:30616"/>
    </ligand>
</feature>
<dbReference type="PANTHER" id="PTHR30031:SF0">
    <property type="entry name" value="PHOSPHOENOLPYRUVATE CARBOXYKINASE (ATP)"/>
    <property type="match status" value="1"/>
</dbReference>
<reference evidence="11 12" key="1">
    <citation type="submission" date="2020-03" db="EMBL/GenBank/DDBJ databases">
        <authorList>
            <person name="Kim M.K."/>
        </authorList>
    </citation>
    <scope>NUCLEOTIDE SEQUENCE [LARGE SCALE GENOMIC DNA]</scope>
    <source>
        <strain evidence="11 12">BT328</strain>
    </source>
</reference>
<feature type="binding site" evidence="10">
    <location>
        <position position="458"/>
    </location>
    <ligand>
        <name>ATP</name>
        <dbReference type="ChEBI" id="CHEBI:30616"/>
    </ligand>
</feature>
<dbReference type="PROSITE" id="PS00532">
    <property type="entry name" value="PEPCK_ATP"/>
    <property type="match status" value="1"/>
</dbReference>
<dbReference type="RefSeq" id="WP_167205566.1">
    <property type="nucleotide sequence ID" value="NZ_CP050063.1"/>
</dbReference>
<gene>
    <name evidence="10 11" type="primary">pckA</name>
    <name evidence="11" type="ORF">G8759_04345</name>
</gene>
<feature type="binding site" evidence="10">
    <location>
        <position position="69"/>
    </location>
    <ligand>
        <name>substrate</name>
    </ligand>
</feature>
<evidence type="ECO:0000313" key="11">
    <source>
        <dbReference type="EMBL" id="QIP11916.1"/>
    </source>
</evidence>
<dbReference type="PIRSF" id="PIRSF006294">
    <property type="entry name" value="PEP_crbxkin"/>
    <property type="match status" value="1"/>
</dbReference>
<keyword evidence="11" id="KW-0670">Pyruvate</keyword>
<dbReference type="Gene3D" id="3.90.228.20">
    <property type="match status" value="1"/>
</dbReference>
<comment type="catalytic activity">
    <reaction evidence="9 10">
        <text>oxaloacetate + ATP = phosphoenolpyruvate + ADP + CO2</text>
        <dbReference type="Rhea" id="RHEA:18617"/>
        <dbReference type="ChEBI" id="CHEBI:16452"/>
        <dbReference type="ChEBI" id="CHEBI:16526"/>
        <dbReference type="ChEBI" id="CHEBI:30616"/>
        <dbReference type="ChEBI" id="CHEBI:58702"/>
        <dbReference type="ChEBI" id="CHEBI:456216"/>
        <dbReference type="EC" id="4.1.1.49"/>
    </reaction>
</comment>
<name>A0A6G9AHX9_9BACT</name>
<dbReference type="InterPro" id="IPR001272">
    <property type="entry name" value="PEP_carboxykinase_ATP"/>
</dbReference>
<dbReference type="HAMAP" id="MF_00453">
    <property type="entry name" value="PEPCK_ATP"/>
    <property type="match status" value="1"/>
</dbReference>
<dbReference type="Pfam" id="PF01293">
    <property type="entry name" value="PEPCK_ATP"/>
    <property type="match status" value="1"/>
</dbReference>
<dbReference type="GO" id="GO:0005524">
    <property type="term" value="F:ATP binding"/>
    <property type="evidence" value="ECO:0007669"/>
    <property type="project" value="UniProtKB-UniRule"/>
</dbReference>
<keyword evidence="10" id="KW-0464">Manganese</keyword>
<dbReference type="NCBIfam" id="NF006821">
    <property type="entry name" value="PRK09344.1-3"/>
    <property type="match status" value="1"/>
</dbReference>
<feature type="binding site" evidence="10">
    <location>
        <position position="210"/>
    </location>
    <ligand>
        <name>ATP</name>
        <dbReference type="ChEBI" id="CHEBI:30616"/>
    </ligand>
</feature>
<dbReference type="Gene3D" id="3.40.449.10">
    <property type="entry name" value="Phosphoenolpyruvate Carboxykinase, domain 1"/>
    <property type="match status" value="1"/>
</dbReference>
<dbReference type="Proteomes" id="UP000501802">
    <property type="component" value="Chromosome"/>
</dbReference>
<feature type="binding site" evidence="10">
    <location>
        <position position="210"/>
    </location>
    <ligand>
        <name>substrate</name>
    </ligand>
</feature>
<dbReference type="EMBL" id="CP050063">
    <property type="protein sequence ID" value="QIP11916.1"/>
    <property type="molecule type" value="Genomic_DNA"/>
</dbReference>
<evidence type="ECO:0000256" key="3">
    <source>
        <dbReference type="ARBA" id="ARBA00012363"/>
    </source>
</evidence>
<evidence type="ECO:0000256" key="6">
    <source>
        <dbReference type="ARBA" id="ARBA00022793"/>
    </source>
</evidence>
<keyword evidence="7 10" id="KW-0067">ATP-binding</keyword>
<feature type="binding site" evidence="10">
    <location>
        <position position="268"/>
    </location>
    <ligand>
        <name>Mn(2+)</name>
        <dbReference type="ChEBI" id="CHEBI:29035"/>
    </ligand>
</feature>
<evidence type="ECO:0000256" key="8">
    <source>
        <dbReference type="ARBA" id="ARBA00023239"/>
    </source>
</evidence>
<keyword evidence="6 10" id="KW-0210">Decarboxylase</keyword>
<dbReference type="SUPFAM" id="SSF53795">
    <property type="entry name" value="PEP carboxykinase-like"/>
    <property type="match status" value="1"/>
</dbReference>
<dbReference type="NCBIfam" id="TIGR00224">
    <property type="entry name" value="pckA"/>
    <property type="match status" value="1"/>
</dbReference>
<feature type="binding site" evidence="10">
    <location>
        <position position="210"/>
    </location>
    <ligand>
        <name>Mn(2+)</name>
        <dbReference type="ChEBI" id="CHEBI:29035"/>
    </ligand>
</feature>
<evidence type="ECO:0000256" key="10">
    <source>
        <dbReference type="HAMAP-Rule" id="MF_00453"/>
    </source>
</evidence>
<dbReference type="GO" id="GO:0016301">
    <property type="term" value="F:kinase activity"/>
    <property type="evidence" value="ECO:0007669"/>
    <property type="project" value="UniProtKB-KW"/>
</dbReference>
<keyword evidence="11" id="KW-0418">Kinase</keyword>
<evidence type="ECO:0000256" key="5">
    <source>
        <dbReference type="ARBA" id="ARBA00022741"/>
    </source>
</evidence>
<dbReference type="GO" id="GO:0004612">
    <property type="term" value="F:phosphoenolpyruvate carboxykinase (ATP) activity"/>
    <property type="evidence" value="ECO:0007669"/>
    <property type="project" value="UniProtKB-UniRule"/>
</dbReference>
<keyword evidence="4 10" id="KW-0312">Gluconeogenesis</keyword>
<feature type="binding site" evidence="10">
    <location>
        <position position="229"/>
    </location>
    <ligand>
        <name>Mn(2+)</name>
        <dbReference type="ChEBI" id="CHEBI:29035"/>
    </ligand>
</feature>
<feature type="binding site" evidence="10">
    <location>
        <position position="333"/>
    </location>
    <ligand>
        <name>substrate</name>
    </ligand>
</feature>
<evidence type="ECO:0000256" key="1">
    <source>
        <dbReference type="ARBA" id="ARBA00004742"/>
    </source>
</evidence>
<dbReference type="InterPro" id="IPR013035">
    <property type="entry name" value="PEP_carboxykinase_C"/>
</dbReference>
<comment type="caution">
    <text evidence="10">Lacks conserved residue(s) required for the propagation of feature annotation.</text>
</comment>
<dbReference type="InterPro" id="IPR008210">
    <property type="entry name" value="PEP_carboxykinase_N"/>
</dbReference>
<dbReference type="GO" id="GO:0006094">
    <property type="term" value="P:gluconeogenesis"/>
    <property type="evidence" value="ECO:0007669"/>
    <property type="project" value="UniProtKB-UniRule"/>
</dbReference>
<dbReference type="AlphaFoldDB" id="A0A6G9AHX9"/>
<keyword evidence="11" id="KW-0808">Transferase</keyword>
<organism evidence="11 12">
    <name type="scientific">Spirosoma aureum</name>
    <dbReference type="NCBI Taxonomy" id="2692134"/>
    <lineage>
        <taxon>Bacteria</taxon>
        <taxon>Pseudomonadati</taxon>
        <taxon>Bacteroidota</taxon>
        <taxon>Cytophagia</taxon>
        <taxon>Cytophagales</taxon>
        <taxon>Cytophagaceae</taxon>
        <taxon>Spirosoma</taxon>
    </lineage>
</organism>
<proteinExistence type="inferred from homology"/>
<feature type="binding site" evidence="10">
    <location>
        <begin position="247"/>
        <end position="255"/>
    </location>
    <ligand>
        <name>ATP</name>
        <dbReference type="ChEBI" id="CHEBI:30616"/>
    </ligand>
</feature>
<accession>A0A6G9AHX9</accession>
<protein>
    <recommendedName>
        <fullName evidence="3 10">Phosphoenolpyruvate carboxykinase (ATP)</fullName>
        <shortName evidence="10">PCK</shortName>
        <shortName evidence="10">PEP carboxykinase</shortName>
        <shortName evidence="10">PEPCK</shortName>
        <ecNumber evidence="3 10">4.1.1.49</ecNumber>
    </recommendedName>
</protein>
<evidence type="ECO:0000256" key="9">
    <source>
        <dbReference type="ARBA" id="ARBA00047371"/>
    </source>
</evidence>
<evidence type="ECO:0000256" key="4">
    <source>
        <dbReference type="ARBA" id="ARBA00022432"/>
    </source>
</evidence>
<dbReference type="InterPro" id="IPR015994">
    <property type="entry name" value="PEPCK_ATP_CS"/>
</dbReference>
<keyword evidence="12" id="KW-1185">Reference proteome</keyword>
<dbReference type="GO" id="GO:0046872">
    <property type="term" value="F:metal ion binding"/>
    <property type="evidence" value="ECO:0007669"/>
    <property type="project" value="UniProtKB-KW"/>
</dbReference>
<sequence length="535" mass="59401">MVAKVVRRPQSMHTLPNDKALKFLGVQTSKEVHFQLSPTELVEYALRRGEGMLTNTGALMCTTGRYTGRSPKDRYIVRDSLTDTKVDWGKVNIPFDEKRFDQLHRRMRHYVEYHPVFVRYALAGADPAHQLKLCILTTSAWHNLFCTNMFLRPADDELVDFEPDFTILAIPDFLAIPDEDQTRGGNFAILNLSKRVILIGGTGYAGEIKKGVFSALNFLLPHKNILPMHCSANVDLGDPTDVALFFGLSGTGKTTLSADPERGLIGDDEHGWSDAGIFNFEGGCYAKVVDLTREQEPQIFDAIRYGSIVENTRTLRNSRVVDYTDTTLTQNTRTSYPISFIDNAVEPSVGTHPRNIFFLTCDAFGVLPPISRLTPEQAMDYFILGYTAKVAGTEMGVTEPEATFSACFGAAFMPLHVSQYAQMLGDKIRRHNVNVWLVNTGWTGGGFGIGQRMELAHTRALIRAALAGRLMASPFAKHPVFGLSMPTTCPGVPAKILDPRQTWTDPVAYDAKADYLNNLFTEKRESITNPTSATV</sequence>
<evidence type="ECO:0000313" key="12">
    <source>
        <dbReference type="Proteomes" id="UP000501802"/>
    </source>
</evidence>
<dbReference type="Gene3D" id="2.170.8.10">
    <property type="entry name" value="Phosphoenolpyruvate Carboxykinase, domain 2"/>
    <property type="match status" value="1"/>
</dbReference>
<dbReference type="GO" id="GO:0005829">
    <property type="term" value="C:cytosol"/>
    <property type="evidence" value="ECO:0007669"/>
    <property type="project" value="TreeGrafter"/>
</dbReference>
<evidence type="ECO:0000256" key="7">
    <source>
        <dbReference type="ARBA" id="ARBA00022840"/>
    </source>
</evidence>
<dbReference type="NCBIfam" id="NF006820">
    <property type="entry name" value="PRK09344.1-2"/>
    <property type="match status" value="1"/>
</dbReference>
<comment type="cofactor">
    <cofactor evidence="10">
        <name>Mn(2+)</name>
        <dbReference type="ChEBI" id="CHEBI:29035"/>
    </cofactor>
    <text evidence="10">Binds 1 Mn(2+) ion per subunit.</text>
</comment>
<feature type="binding site" evidence="10">
    <location>
        <position position="204"/>
    </location>
    <ligand>
        <name>substrate</name>
    </ligand>
</feature>
<keyword evidence="8 10" id="KW-0456">Lyase</keyword>
<dbReference type="SUPFAM" id="SSF68923">
    <property type="entry name" value="PEP carboxykinase N-terminal domain"/>
    <property type="match status" value="1"/>
</dbReference>
<comment type="subcellular location">
    <subcellularLocation>
        <location evidence="10">Cytoplasm</location>
    </subcellularLocation>
</comment>
<dbReference type="PANTHER" id="PTHR30031">
    <property type="entry name" value="PHOSPHOENOLPYRUVATE CARBOXYKINASE ATP"/>
    <property type="match status" value="1"/>
</dbReference>
<keyword evidence="10" id="KW-0963">Cytoplasm</keyword>
<feature type="binding site" evidence="10">
    <location>
        <position position="296"/>
    </location>
    <ligand>
        <name>ATP</name>
        <dbReference type="ChEBI" id="CHEBI:30616"/>
    </ligand>
</feature>
<keyword evidence="10" id="KW-0479">Metal-binding</keyword>
<comment type="similarity">
    <text evidence="2 10">Belongs to the phosphoenolpyruvate carboxykinase (ATP) family.</text>
</comment>